<dbReference type="AlphaFoldDB" id="A0A317JR07"/>
<gene>
    <name evidence="5" type="ORF">C5B42_01435</name>
</gene>
<evidence type="ECO:0000313" key="6">
    <source>
        <dbReference type="Proteomes" id="UP000246104"/>
    </source>
</evidence>
<dbReference type="NCBIfam" id="TIGR00621">
    <property type="entry name" value="ssb"/>
    <property type="match status" value="1"/>
</dbReference>
<comment type="caution">
    <text evidence="2">Lacks conserved residue(s) required for the propagation of feature annotation.</text>
</comment>
<dbReference type="SUPFAM" id="SSF50249">
    <property type="entry name" value="Nucleic acid-binding proteins"/>
    <property type="match status" value="1"/>
</dbReference>
<dbReference type="PROSITE" id="PS50935">
    <property type="entry name" value="SSB"/>
    <property type="match status" value="1"/>
</dbReference>
<dbReference type="Pfam" id="PF00436">
    <property type="entry name" value="SSB"/>
    <property type="match status" value="1"/>
</dbReference>
<dbReference type="InterPro" id="IPR011344">
    <property type="entry name" value="ssDNA-bd"/>
</dbReference>
<dbReference type="CDD" id="cd04496">
    <property type="entry name" value="SSB_OBF"/>
    <property type="match status" value="1"/>
</dbReference>
<name>A0A317JR07_9BACT</name>
<sequence length="163" mass="17959">MSSRSLNLVQLIGNLTRDPELRYTPNGTAVCTIGLATNRSWTTQDSGGSRQEETTYHRIVVWSKLAEICGKYLKKGSKVYVQGRLQNRKWTTKEGQEKETTEIVADNVIMLSGMGPREDMGGGNDSGYSYPEEKGSTQTREEASEMPAAVDSSAVDVTDDIPF</sequence>
<dbReference type="InterPro" id="IPR012340">
    <property type="entry name" value="NA-bd_OB-fold"/>
</dbReference>
<dbReference type="EMBL" id="PSRQ01000021">
    <property type="protein sequence ID" value="PWU23880.1"/>
    <property type="molecule type" value="Genomic_DNA"/>
</dbReference>
<comment type="caution">
    <text evidence="5">The sequence shown here is derived from an EMBL/GenBank/DDBJ whole genome shotgun (WGS) entry which is preliminary data.</text>
</comment>
<dbReference type="InterPro" id="IPR000424">
    <property type="entry name" value="Primosome_PriB/ssb"/>
</dbReference>
<dbReference type="PANTHER" id="PTHR10302:SF27">
    <property type="entry name" value="SINGLE-STRANDED DNA-BINDING PROTEIN"/>
    <property type="match status" value="1"/>
</dbReference>
<dbReference type="PANTHER" id="PTHR10302">
    <property type="entry name" value="SINGLE-STRANDED DNA-BINDING PROTEIN"/>
    <property type="match status" value="1"/>
</dbReference>
<evidence type="ECO:0000256" key="1">
    <source>
        <dbReference type="ARBA" id="ARBA00023125"/>
    </source>
</evidence>
<dbReference type="PIRSF" id="PIRSF002070">
    <property type="entry name" value="SSB"/>
    <property type="match status" value="1"/>
</dbReference>
<feature type="compositionally biased region" description="Basic and acidic residues" evidence="4">
    <location>
        <begin position="131"/>
        <end position="143"/>
    </location>
</feature>
<dbReference type="HAMAP" id="MF_00984">
    <property type="entry name" value="SSB"/>
    <property type="match status" value="1"/>
</dbReference>
<dbReference type="Gene3D" id="2.40.50.140">
    <property type="entry name" value="Nucleic acid-binding proteins"/>
    <property type="match status" value="1"/>
</dbReference>
<organism evidence="5 6">
    <name type="scientific">Candidatus Cerribacteria bacterium 'Amazon FNV 2010 28 9'</name>
    <dbReference type="NCBI Taxonomy" id="2081795"/>
    <lineage>
        <taxon>Bacteria</taxon>
        <taxon>Candidatus Cerribacteria</taxon>
    </lineage>
</organism>
<protein>
    <recommendedName>
        <fullName evidence="2 3">Single-stranded DNA-binding protein</fullName>
        <shortName evidence="2">SSB</shortName>
    </recommendedName>
</protein>
<evidence type="ECO:0000256" key="3">
    <source>
        <dbReference type="PIRNR" id="PIRNR002070"/>
    </source>
</evidence>
<accession>A0A317JR07</accession>
<reference evidence="5 6" key="1">
    <citation type="submission" date="2018-02" db="EMBL/GenBank/DDBJ databases">
        <title>Genomic Reconstructions from Amazon Rainforest and Pasture Soil Reveal Novel Insights into the Physiology of Candidate Phyla in Tropical Sites.</title>
        <authorList>
            <person name="Kroeger M.E."/>
            <person name="Delmont T."/>
            <person name="Eren A.M."/>
            <person name="Guo J."/>
            <person name="Meyer K.M."/>
            <person name="Khan K."/>
            <person name="Rodrigues J.L.M."/>
            <person name="Bohannan B.J.M."/>
            <person name="Tringe S."/>
            <person name="Borges C.D."/>
            <person name="Tiedje J."/>
            <person name="Tsai S.M."/>
            <person name="Nusslein K."/>
        </authorList>
    </citation>
    <scope>NUCLEOTIDE SEQUENCE [LARGE SCALE GENOMIC DNA]</scope>
    <source>
        <strain evidence="5">Amazon FNV 2010 28 9</strain>
    </source>
</reference>
<proteinExistence type="inferred from homology"/>
<dbReference type="GO" id="GO:0006260">
    <property type="term" value="P:DNA replication"/>
    <property type="evidence" value="ECO:0007669"/>
    <property type="project" value="InterPro"/>
</dbReference>
<evidence type="ECO:0000256" key="2">
    <source>
        <dbReference type="HAMAP-Rule" id="MF_00984"/>
    </source>
</evidence>
<feature type="region of interest" description="Disordered" evidence="4">
    <location>
        <begin position="115"/>
        <end position="163"/>
    </location>
</feature>
<evidence type="ECO:0000313" key="5">
    <source>
        <dbReference type="EMBL" id="PWU23880.1"/>
    </source>
</evidence>
<comment type="subunit">
    <text evidence="2">Homotetramer.</text>
</comment>
<keyword evidence="1 2" id="KW-0238">DNA-binding</keyword>
<dbReference type="GO" id="GO:0003697">
    <property type="term" value="F:single-stranded DNA binding"/>
    <property type="evidence" value="ECO:0007669"/>
    <property type="project" value="UniProtKB-UniRule"/>
</dbReference>
<dbReference type="GO" id="GO:0009295">
    <property type="term" value="C:nucleoid"/>
    <property type="evidence" value="ECO:0007669"/>
    <property type="project" value="TreeGrafter"/>
</dbReference>
<dbReference type="Proteomes" id="UP000246104">
    <property type="component" value="Unassembled WGS sequence"/>
</dbReference>
<evidence type="ECO:0000256" key="4">
    <source>
        <dbReference type="SAM" id="MobiDB-lite"/>
    </source>
</evidence>